<dbReference type="AlphaFoldDB" id="A0AAN7BT42"/>
<feature type="chain" id="PRO_5042970253" evidence="1">
    <location>
        <begin position="30"/>
        <end position="560"/>
    </location>
</feature>
<dbReference type="PANTHER" id="PTHR42678">
    <property type="entry name" value="AMIDASE"/>
    <property type="match status" value="1"/>
</dbReference>
<evidence type="ECO:0000256" key="1">
    <source>
        <dbReference type="SAM" id="SignalP"/>
    </source>
</evidence>
<dbReference type="Pfam" id="PF01425">
    <property type="entry name" value="Amidase"/>
    <property type="match status" value="1"/>
</dbReference>
<reference evidence="3" key="2">
    <citation type="submission" date="2023-05" db="EMBL/GenBank/DDBJ databases">
        <authorList>
            <consortium name="Lawrence Berkeley National Laboratory"/>
            <person name="Steindorff A."/>
            <person name="Hensen N."/>
            <person name="Bonometti L."/>
            <person name="Westerberg I."/>
            <person name="Brannstrom I.O."/>
            <person name="Guillou S."/>
            <person name="Cros-Aarteil S."/>
            <person name="Calhoun S."/>
            <person name="Haridas S."/>
            <person name="Kuo A."/>
            <person name="Mondo S."/>
            <person name="Pangilinan J."/>
            <person name="Riley R."/>
            <person name="Labutti K."/>
            <person name="Andreopoulos B."/>
            <person name="Lipzen A."/>
            <person name="Chen C."/>
            <person name="Yanf M."/>
            <person name="Daum C."/>
            <person name="Ng V."/>
            <person name="Clum A."/>
            <person name="Ohm R."/>
            <person name="Martin F."/>
            <person name="Silar P."/>
            <person name="Natvig D."/>
            <person name="Lalanne C."/>
            <person name="Gautier V."/>
            <person name="Ament-Velasquez S.L."/>
            <person name="Kruys A."/>
            <person name="Hutchinson M.I."/>
            <person name="Powell A.J."/>
            <person name="Barry K."/>
            <person name="Miller A.N."/>
            <person name="Grigoriev I.V."/>
            <person name="Debuchy R."/>
            <person name="Gladieux P."/>
            <person name="Thoren M.H."/>
            <person name="Johannesson H."/>
        </authorList>
    </citation>
    <scope>NUCLEOTIDE SEQUENCE</scope>
    <source>
        <strain evidence="3">CBS 990.96</strain>
    </source>
</reference>
<feature type="domain" description="Amidase" evidence="2">
    <location>
        <begin position="57"/>
        <end position="510"/>
    </location>
</feature>
<comment type="caution">
    <text evidence="3">The sequence shown here is derived from an EMBL/GenBank/DDBJ whole genome shotgun (WGS) entry which is preliminary data.</text>
</comment>
<gene>
    <name evidence="3" type="ORF">QBC38DRAFT_128586</name>
</gene>
<dbReference type="EMBL" id="MU865312">
    <property type="protein sequence ID" value="KAK4229049.1"/>
    <property type="molecule type" value="Genomic_DNA"/>
</dbReference>
<evidence type="ECO:0000313" key="3">
    <source>
        <dbReference type="EMBL" id="KAK4229049.1"/>
    </source>
</evidence>
<dbReference type="Proteomes" id="UP001301958">
    <property type="component" value="Unassembled WGS sequence"/>
</dbReference>
<reference evidence="3" key="1">
    <citation type="journal article" date="2023" name="Mol. Phylogenet. Evol.">
        <title>Genome-scale phylogeny and comparative genomics of the fungal order Sordariales.</title>
        <authorList>
            <person name="Hensen N."/>
            <person name="Bonometti L."/>
            <person name="Westerberg I."/>
            <person name="Brannstrom I.O."/>
            <person name="Guillou S."/>
            <person name="Cros-Aarteil S."/>
            <person name="Calhoun S."/>
            <person name="Haridas S."/>
            <person name="Kuo A."/>
            <person name="Mondo S."/>
            <person name="Pangilinan J."/>
            <person name="Riley R."/>
            <person name="LaButti K."/>
            <person name="Andreopoulos B."/>
            <person name="Lipzen A."/>
            <person name="Chen C."/>
            <person name="Yan M."/>
            <person name="Daum C."/>
            <person name="Ng V."/>
            <person name="Clum A."/>
            <person name="Steindorff A."/>
            <person name="Ohm R.A."/>
            <person name="Martin F."/>
            <person name="Silar P."/>
            <person name="Natvig D.O."/>
            <person name="Lalanne C."/>
            <person name="Gautier V."/>
            <person name="Ament-Velasquez S.L."/>
            <person name="Kruys A."/>
            <person name="Hutchinson M.I."/>
            <person name="Powell A.J."/>
            <person name="Barry K."/>
            <person name="Miller A.N."/>
            <person name="Grigoriev I.V."/>
            <person name="Debuchy R."/>
            <person name="Gladieux P."/>
            <person name="Hiltunen Thoren M."/>
            <person name="Johannesson H."/>
        </authorList>
    </citation>
    <scope>NUCLEOTIDE SEQUENCE</scope>
    <source>
        <strain evidence="3">CBS 990.96</strain>
    </source>
</reference>
<evidence type="ECO:0000259" key="2">
    <source>
        <dbReference type="Pfam" id="PF01425"/>
    </source>
</evidence>
<dbReference type="InterPro" id="IPR036928">
    <property type="entry name" value="AS_sf"/>
</dbReference>
<proteinExistence type="predicted"/>
<protein>
    <submittedName>
        <fullName evidence="3">Amidase signature domain-containing protein</fullName>
    </submittedName>
</protein>
<organism evidence="3 4">
    <name type="scientific">Podospora fimiseda</name>
    <dbReference type="NCBI Taxonomy" id="252190"/>
    <lineage>
        <taxon>Eukaryota</taxon>
        <taxon>Fungi</taxon>
        <taxon>Dikarya</taxon>
        <taxon>Ascomycota</taxon>
        <taxon>Pezizomycotina</taxon>
        <taxon>Sordariomycetes</taxon>
        <taxon>Sordariomycetidae</taxon>
        <taxon>Sordariales</taxon>
        <taxon>Podosporaceae</taxon>
        <taxon>Podospora</taxon>
    </lineage>
</organism>
<evidence type="ECO:0000313" key="4">
    <source>
        <dbReference type="Proteomes" id="UP001301958"/>
    </source>
</evidence>
<name>A0AAN7BT42_9PEZI</name>
<keyword evidence="4" id="KW-1185">Reference proteome</keyword>
<feature type="signal peptide" evidence="1">
    <location>
        <begin position="1"/>
        <end position="29"/>
    </location>
</feature>
<dbReference type="Gene3D" id="3.90.1300.10">
    <property type="entry name" value="Amidase signature (AS) domain"/>
    <property type="match status" value="1"/>
</dbReference>
<dbReference type="SUPFAM" id="SSF75304">
    <property type="entry name" value="Amidase signature (AS) enzymes"/>
    <property type="match status" value="1"/>
</dbReference>
<keyword evidence="1" id="KW-0732">Signal</keyword>
<dbReference type="InterPro" id="IPR023631">
    <property type="entry name" value="Amidase_dom"/>
</dbReference>
<accession>A0AAN7BT42</accession>
<sequence length="560" mass="59637">MVPSPSLKRLSYLLLQPLTLLSLSKPASALHDAFDVREASIESVHNALFTGITTCREIVSAFIARIEEFNPAINAVISLNHDALSIADHLDERIASGNVTGPLFCIPVLLKDNYDAVGTNTTGAALALANNKPKEDAPTVAALRNAGAIILGKTNLHEMALEGLSVSSLGGQTKNPFDLTRTPGGSSGGTGAAITANFAIFGTGTDTVNSLRSPASAGSLFSFRPTRGLISRAGVIPVSFTQDTVGAMARNLNDLTVALTIMSSVGFEPNDNTTASISPEVQHKDYSASLYGGSLKGLRFGVLNGFFNHTPSPETTPVNDIMSSIISDLTSAGATVINITDPIYNTLTLATLDVQIYEFRQQLDAYLARPSLTDATSPQPNTFEELYQTPSQNFLVIPAQYQYLRSAFTSSTSNTTYLQNLHGIQNLINTLETTFTTNNLDAIVYPEQKNLVVKIGSPSQAGRNGILAALTGRPVINIPAGFSSSTASAPSGIPVGMEILGRKWTEGKLLNIAKHISELIGPVRRMPPFANGTVERQEYESVPVIRPDRKVEGVYPVGVF</sequence>
<dbReference type="PANTHER" id="PTHR42678:SF5">
    <property type="entry name" value="GLUTAMYL-TRNA(GLN) AMIDOTRANSFERASE SUBUNIT A"/>
    <property type="match status" value="1"/>
</dbReference>